<keyword evidence="4" id="KW-0732">Signal</keyword>
<dbReference type="Pfam" id="PF06473">
    <property type="entry name" value="FGF-BP1"/>
    <property type="match status" value="1"/>
</dbReference>
<evidence type="ECO:0000313" key="10">
    <source>
        <dbReference type="Proteomes" id="UP001046870"/>
    </source>
</evidence>
<dbReference type="OrthoDB" id="8875908at2759"/>
<evidence type="ECO:0000256" key="2">
    <source>
        <dbReference type="ARBA" id="ARBA00008326"/>
    </source>
</evidence>
<evidence type="ECO:0000256" key="4">
    <source>
        <dbReference type="ARBA" id="ARBA00022729"/>
    </source>
</evidence>
<comment type="subcellular location">
    <subcellularLocation>
        <location evidence="1">Secreted</location>
    </subcellularLocation>
</comment>
<name>A0A9D3T2S0_MEGAT</name>
<dbReference type="EMBL" id="JAFDVH010000020">
    <property type="protein sequence ID" value="KAG7458731.1"/>
    <property type="molecule type" value="Genomic_DNA"/>
</dbReference>
<dbReference type="GO" id="GO:0019838">
    <property type="term" value="F:growth factor binding"/>
    <property type="evidence" value="ECO:0007669"/>
    <property type="project" value="UniProtKB-KW"/>
</dbReference>
<dbReference type="GO" id="GO:0007267">
    <property type="term" value="P:cell-cell signaling"/>
    <property type="evidence" value="ECO:0007669"/>
    <property type="project" value="TreeGrafter"/>
</dbReference>
<comment type="caution">
    <text evidence="9">The sequence shown here is derived from an EMBL/GenBank/DDBJ whole genome shotgun (WGS) entry which is preliminary data.</text>
</comment>
<dbReference type="Proteomes" id="UP001046870">
    <property type="component" value="Chromosome 20"/>
</dbReference>
<keyword evidence="8" id="KW-1133">Transmembrane helix</keyword>
<dbReference type="AlphaFoldDB" id="A0A9D3T2S0"/>
<feature type="compositionally biased region" description="Pro residues" evidence="7">
    <location>
        <begin position="207"/>
        <end position="218"/>
    </location>
</feature>
<keyword evidence="8" id="KW-0812">Transmembrane</keyword>
<accession>A0A9D3T2S0</accession>
<feature type="region of interest" description="Disordered" evidence="7">
    <location>
        <begin position="201"/>
        <end position="224"/>
    </location>
</feature>
<protein>
    <recommendedName>
        <fullName evidence="11">Fibroblast growth factor binding protein 1</fullName>
    </recommendedName>
</protein>
<evidence type="ECO:0000313" key="9">
    <source>
        <dbReference type="EMBL" id="KAG7458731.1"/>
    </source>
</evidence>
<evidence type="ECO:0000256" key="7">
    <source>
        <dbReference type="SAM" id="MobiDB-lite"/>
    </source>
</evidence>
<proteinExistence type="inferred from homology"/>
<reference evidence="9" key="1">
    <citation type="submission" date="2021-01" db="EMBL/GenBank/DDBJ databases">
        <authorList>
            <person name="Zahm M."/>
            <person name="Roques C."/>
            <person name="Cabau C."/>
            <person name="Klopp C."/>
            <person name="Donnadieu C."/>
            <person name="Jouanno E."/>
            <person name="Lampietro C."/>
            <person name="Louis A."/>
            <person name="Herpin A."/>
            <person name="Echchiki A."/>
            <person name="Berthelot C."/>
            <person name="Parey E."/>
            <person name="Roest-Crollius H."/>
            <person name="Braasch I."/>
            <person name="Postlethwait J."/>
            <person name="Bobe J."/>
            <person name="Montfort J."/>
            <person name="Bouchez O."/>
            <person name="Begum T."/>
            <person name="Mejri S."/>
            <person name="Adams A."/>
            <person name="Chen W.-J."/>
            <person name="Guiguen Y."/>
        </authorList>
    </citation>
    <scope>NUCLEOTIDE SEQUENCE</scope>
    <source>
        <strain evidence="9">YG-15Mar2019-1</strain>
        <tissue evidence="9">Brain</tissue>
    </source>
</reference>
<dbReference type="PANTHER" id="PTHR15258:SF2">
    <property type="entry name" value="FIBROBLAST GROWTH FACTOR-BINDING PROTEIN 1"/>
    <property type="match status" value="1"/>
</dbReference>
<keyword evidence="8" id="KW-0472">Membrane</keyword>
<keyword evidence="10" id="KW-1185">Reference proteome</keyword>
<dbReference type="PANTHER" id="PTHR15258">
    <property type="entry name" value="FGF BINDING PROTEIN-RELATED"/>
    <property type="match status" value="1"/>
</dbReference>
<evidence type="ECO:0008006" key="11">
    <source>
        <dbReference type="Google" id="ProtNLM"/>
    </source>
</evidence>
<evidence type="ECO:0000256" key="5">
    <source>
        <dbReference type="ARBA" id="ARBA00023157"/>
    </source>
</evidence>
<evidence type="ECO:0000256" key="8">
    <source>
        <dbReference type="SAM" id="Phobius"/>
    </source>
</evidence>
<feature type="compositionally biased region" description="Pro residues" evidence="7">
    <location>
        <begin position="84"/>
        <end position="93"/>
    </location>
</feature>
<evidence type="ECO:0000256" key="6">
    <source>
        <dbReference type="ARBA" id="ARBA00023183"/>
    </source>
</evidence>
<evidence type="ECO:0000256" key="3">
    <source>
        <dbReference type="ARBA" id="ARBA00022525"/>
    </source>
</evidence>
<comment type="similarity">
    <text evidence="2">Belongs to the fibroblast growth factor-binding protein family.</text>
</comment>
<sequence length="256" mass="27947">MPPCYYFRCTGARASRLRTCFRGYWFPVVIGGKTHEEDMMILNHFALVLLLACVAHQVLVINCEKGQGRKGKRDGKGKDSGSQGPPPAKPPPASTGSEGQVGKGALKGKFSTKDKTQCTWQASGQDRFTIAVVCEKGGVGFNCEYTARPAACPQYASGAKTYWKQIARALKKQKNICQDANAQVKAGMCKKAPRDAHFKLSISTAAPPQPETTTPPPSDKTCSDKVDRQKLAEEYCSSSWVSVCNFFFSMIQNEDC</sequence>
<keyword evidence="6" id="KW-0340">Growth factor binding</keyword>
<organism evidence="9 10">
    <name type="scientific">Megalops atlanticus</name>
    <name type="common">Tarpon</name>
    <name type="synonym">Clupea gigantea</name>
    <dbReference type="NCBI Taxonomy" id="7932"/>
    <lineage>
        <taxon>Eukaryota</taxon>
        <taxon>Metazoa</taxon>
        <taxon>Chordata</taxon>
        <taxon>Craniata</taxon>
        <taxon>Vertebrata</taxon>
        <taxon>Euteleostomi</taxon>
        <taxon>Actinopterygii</taxon>
        <taxon>Neopterygii</taxon>
        <taxon>Teleostei</taxon>
        <taxon>Elopiformes</taxon>
        <taxon>Megalopidae</taxon>
        <taxon>Megalops</taxon>
    </lineage>
</organism>
<keyword evidence="5" id="KW-1015">Disulfide bond</keyword>
<feature type="region of interest" description="Disordered" evidence="7">
    <location>
        <begin position="67"/>
        <end position="106"/>
    </location>
</feature>
<evidence type="ECO:0000256" key="1">
    <source>
        <dbReference type="ARBA" id="ARBA00004613"/>
    </source>
</evidence>
<dbReference type="GO" id="GO:0005576">
    <property type="term" value="C:extracellular region"/>
    <property type="evidence" value="ECO:0007669"/>
    <property type="project" value="UniProtKB-SubCell"/>
</dbReference>
<gene>
    <name evidence="9" type="ORF">MATL_G00223740</name>
</gene>
<dbReference type="InterPro" id="IPR010510">
    <property type="entry name" value="FGF1-bd"/>
</dbReference>
<keyword evidence="3" id="KW-0964">Secreted</keyword>
<feature type="transmembrane region" description="Helical" evidence="8">
    <location>
        <begin position="41"/>
        <end position="63"/>
    </location>
</feature>